<reference evidence="1 2" key="1">
    <citation type="submission" date="2020-02" db="EMBL/GenBank/DDBJ databases">
        <authorList>
            <person name="Kociolek L.K."/>
            <person name="Ozer E.A."/>
        </authorList>
    </citation>
    <scope>NUCLEOTIDE SEQUENCE [LARGE SCALE GENOMIC DNA]</scope>
    <source>
        <strain evidence="1 2">ATCC 14501</strain>
    </source>
</reference>
<dbReference type="GeneID" id="61927807"/>
<dbReference type="RefSeq" id="WP_008728324.1">
    <property type="nucleotide sequence ID" value="NZ_BAAACC010000023.1"/>
</dbReference>
<accession>A0AAP9MKD7</accession>
<dbReference type="AlphaFoldDB" id="A0AAP9MKD7"/>
<name>A0AAP9MKD7_CLOIN</name>
<sequence length="112" mass="12561">MNKLTELAYKGSESLRSVKDLKEASIIGDIEIKLYKKNGQAVVFEPFATLEEVILTFAKMAACFLTEKEILFVQASLMGCIDQIPSDDFVECMKSVPAKFNKMKELWGNGDE</sequence>
<organism evidence="1 2">
    <name type="scientific">Clostridium innocuum</name>
    <dbReference type="NCBI Taxonomy" id="1522"/>
    <lineage>
        <taxon>Bacteria</taxon>
        <taxon>Bacillati</taxon>
        <taxon>Bacillota</taxon>
        <taxon>Clostridia</taxon>
        <taxon>Eubacteriales</taxon>
        <taxon>Clostridiaceae</taxon>
        <taxon>Clostridium</taxon>
    </lineage>
</organism>
<evidence type="ECO:0000313" key="2">
    <source>
        <dbReference type="Proteomes" id="UP000503330"/>
    </source>
</evidence>
<dbReference type="EMBL" id="CP048838">
    <property type="protein sequence ID" value="QJA04489.1"/>
    <property type="molecule type" value="Genomic_DNA"/>
</dbReference>
<evidence type="ECO:0000313" key="1">
    <source>
        <dbReference type="EMBL" id="QJA04489.1"/>
    </source>
</evidence>
<proteinExistence type="predicted"/>
<protein>
    <submittedName>
        <fullName evidence="1">Uncharacterized protein</fullName>
    </submittedName>
</protein>
<dbReference type="Proteomes" id="UP000503330">
    <property type="component" value="Chromosome"/>
</dbReference>
<gene>
    <name evidence="1" type="ORF">G4D54_19680</name>
</gene>